<evidence type="ECO:0000256" key="16">
    <source>
        <dbReference type="ARBA" id="ARBA00023170"/>
    </source>
</evidence>
<dbReference type="PROSITE" id="PS50113">
    <property type="entry name" value="PAC"/>
    <property type="match status" value="2"/>
</dbReference>
<evidence type="ECO:0000256" key="6">
    <source>
        <dbReference type="ARBA" id="ARBA00022606"/>
    </source>
</evidence>
<keyword evidence="11" id="KW-0547">Nucleotide-binding</keyword>
<evidence type="ECO:0000259" key="17">
    <source>
        <dbReference type="PROSITE" id="PS50112"/>
    </source>
</evidence>
<keyword evidence="9" id="KW-0808">Transferase</keyword>
<dbReference type="InterPro" id="IPR001610">
    <property type="entry name" value="PAC"/>
</dbReference>
<evidence type="ECO:0000256" key="5">
    <source>
        <dbReference type="ARBA" id="ARBA00022553"/>
    </source>
</evidence>
<dbReference type="SUPFAM" id="SSF55874">
    <property type="entry name" value="ATPase domain of HSP90 chaperone/DNA topoisomerase II/histidine kinase"/>
    <property type="match status" value="1"/>
</dbReference>
<accession>A0ABZ2I5D2</accession>
<gene>
    <name evidence="19" type="ORF">V6617_08185</name>
</gene>
<dbReference type="Proteomes" id="UP001369958">
    <property type="component" value="Chromosome"/>
</dbReference>
<keyword evidence="20" id="KW-1185">Reference proteome</keyword>
<evidence type="ECO:0000256" key="15">
    <source>
        <dbReference type="ARBA" id="ARBA00023026"/>
    </source>
</evidence>
<dbReference type="InterPro" id="IPR013656">
    <property type="entry name" value="PAS_4"/>
</dbReference>
<dbReference type="PANTHER" id="PTHR41523">
    <property type="entry name" value="TWO-COMPONENT SYSTEM SENSOR PROTEIN"/>
    <property type="match status" value="1"/>
</dbReference>
<dbReference type="SMART" id="SM00086">
    <property type="entry name" value="PAC"/>
    <property type="match status" value="2"/>
</dbReference>
<evidence type="ECO:0000256" key="7">
    <source>
        <dbReference type="ARBA" id="ARBA00022630"/>
    </source>
</evidence>
<evidence type="ECO:0000256" key="4">
    <source>
        <dbReference type="ARBA" id="ARBA00022543"/>
    </source>
</evidence>
<organism evidence="19 20">
    <name type="scientific">Pelagibacterium nitratireducens</name>
    <dbReference type="NCBI Taxonomy" id="1046114"/>
    <lineage>
        <taxon>Bacteria</taxon>
        <taxon>Pseudomonadati</taxon>
        <taxon>Pseudomonadota</taxon>
        <taxon>Alphaproteobacteria</taxon>
        <taxon>Hyphomicrobiales</taxon>
        <taxon>Devosiaceae</taxon>
        <taxon>Pelagibacterium</taxon>
    </lineage>
</organism>
<protein>
    <recommendedName>
        <fullName evidence="3">Blue-light-activated histidine kinase</fullName>
        <ecNumber evidence="2">2.7.13.3</ecNumber>
    </recommendedName>
</protein>
<dbReference type="InterPro" id="IPR000700">
    <property type="entry name" value="PAS-assoc_C"/>
</dbReference>
<dbReference type="CDD" id="cd00130">
    <property type="entry name" value="PAS"/>
    <property type="match status" value="2"/>
</dbReference>
<keyword evidence="6" id="KW-0716">Sensory transduction</keyword>
<dbReference type="RefSeq" id="WP_338610342.1">
    <property type="nucleotide sequence ID" value="NZ_CP146275.1"/>
</dbReference>
<dbReference type="SUPFAM" id="SSF55785">
    <property type="entry name" value="PYP-like sensor domain (PAS domain)"/>
    <property type="match status" value="2"/>
</dbReference>
<dbReference type="PROSITE" id="PS50112">
    <property type="entry name" value="PAS"/>
    <property type="match status" value="2"/>
</dbReference>
<dbReference type="Gene3D" id="3.30.450.20">
    <property type="entry name" value="PAS domain"/>
    <property type="match status" value="2"/>
</dbReference>
<dbReference type="PANTHER" id="PTHR41523:SF8">
    <property type="entry name" value="ETHYLENE RESPONSE SENSOR PROTEIN"/>
    <property type="match status" value="1"/>
</dbReference>
<evidence type="ECO:0000313" key="20">
    <source>
        <dbReference type="Proteomes" id="UP001369958"/>
    </source>
</evidence>
<evidence type="ECO:0000256" key="10">
    <source>
        <dbReference type="ARBA" id="ARBA00022737"/>
    </source>
</evidence>
<keyword evidence="10" id="KW-0677">Repeat</keyword>
<evidence type="ECO:0000256" key="3">
    <source>
        <dbReference type="ARBA" id="ARBA00021740"/>
    </source>
</evidence>
<evidence type="ECO:0000256" key="14">
    <source>
        <dbReference type="ARBA" id="ARBA00022991"/>
    </source>
</evidence>
<dbReference type="InterPro" id="IPR000014">
    <property type="entry name" value="PAS"/>
</dbReference>
<dbReference type="Pfam" id="PF07536">
    <property type="entry name" value="HWE_HK"/>
    <property type="match status" value="1"/>
</dbReference>
<dbReference type="InterPro" id="IPR036890">
    <property type="entry name" value="HATPase_C_sf"/>
</dbReference>
<keyword evidence="15" id="KW-0843">Virulence</keyword>
<dbReference type="InterPro" id="IPR035965">
    <property type="entry name" value="PAS-like_dom_sf"/>
</dbReference>
<sequence length="472" mass="53311">MIDDNGKSHRRSGEMLSTDGEERFRLIVENARDYAIFTTDSEGNVDSWPPGAANVFGWATEEIIGKPAALLFTPEDRESGAPRQEFETALARGHAPDVRWHQHRSGSRVYIEGSVWPLKDADGAPKGFLKIGQDMTLRRQHEIALMESEERFRLLATTVPHLVFRSTTEGRRTWASPQWTAYTGMNDEESEGYGWLEAIHPDDRETALVKWDEAGEEGESYYGEHRIRRKRDGMYRWHQTRAVPIRFSMDGPKEWVGSASDIHDMRQMQERQGVLVGELQHRTRNLLAVVRSIASQTAATVGSLSEFQAAFDHRLGALSRVQGLLSRTEGEAVTVESLLRMELDAVTEDWTRIEMEGPRVLVDDGSLQTLTLVIHELSTNAARHGALADPEGRIVIQWFRRDDSDNGAGGYLVIEWREKFSPRKPDVGRPRGFGRQLIEEAIPYQLGASTRFILEDAGLHCVLSLPLDPQDE</sequence>
<evidence type="ECO:0000256" key="11">
    <source>
        <dbReference type="ARBA" id="ARBA00022741"/>
    </source>
</evidence>
<dbReference type="InterPro" id="IPR011102">
    <property type="entry name" value="Sig_transdc_His_kinase_HWE"/>
</dbReference>
<evidence type="ECO:0000256" key="1">
    <source>
        <dbReference type="ARBA" id="ARBA00000085"/>
    </source>
</evidence>
<feature type="domain" description="PAC" evidence="18">
    <location>
        <begin position="221"/>
        <end position="274"/>
    </location>
</feature>
<evidence type="ECO:0000256" key="8">
    <source>
        <dbReference type="ARBA" id="ARBA00022643"/>
    </source>
</evidence>
<keyword evidence="13" id="KW-0067">ATP-binding</keyword>
<dbReference type="Gene3D" id="3.30.565.10">
    <property type="entry name" value="Histidine kinase-like ATPase, C-terminal domain"/>
    <property type="match status" value="1"/>
</dbReference>
<keyword evidence="16" id="KW-0675">Receptor</keyword>
<feature type="domain" description="PAS" evidence="17">
    <location>
        <begin position="148"/>
        <end position="205"/>
    </location>
</feature>
<evidence type="ECO:0000313" key="19">
    <source>
        <dbReference type="EMBL" id="WWT34430.1"/>
    </source>
</evidence>
<dbReference type="NCBIfam" id="TIGR00229">
    <property type="entry name" value="sensory_box"/>
    <property type="match status" value="2"/>
</dbReference>
<dbReference type="Pfam" id="PF08448">
    <property type="entry name" value="PAS_4"/>
    <property type="match status" value="1"/>
</dbReference>
<name>A0ABZ2I5D2_9HYPH</name>
<keyword evidence="5" id="KW-0597">Phosphoprotein</keyword>
<keyword evidence="7" id="KW-0285">Flavoprotein</keyword>
<dbReference type="SMART" id="SM00911">
    <property type="entry name" value="HWE_HK"/>
    <property type="match status" value="1"/>
</dbReference>
<evidence type="ECO:0000256" key="2">
    <source>
        <dbReference type="ARBA" id="ARBA00012438"/>
    </source>
</evidence>
<evidence type="ECO:0000259" key="18">
    <source>
        <dbReference type="PROSITE" id="PS50113"/>
    </source>
</evidence>
<keyword evidence="4" id="KW-0600">Photoreceptor protein</keyword>
<feature type="domain" description="PAS" evidence="17">
    <location>
        <begin position="20"/>
        <end position="93"/>
    </location>
</feature>
<dbReference type="SMART" id="SM00091">
    <property type="entry name" value="PAS"/>
    <property type="match status" value="2"/>
</dbReference>
<feature type="domain" description="PAC" evidence="18">
    <location>
        <begin position="94"/>
        <end position="147"/>
    </location>
</feature>
<evidence type="ECO:0000256" key="12">
    <source>
        <dbReference type="ARBA" id="ARBA00022777"/>
    </source>
</evidence>
<dbReference type="EC" id="2.7.13.3" evidence="2"/>
<reference evidence="19 20" key="1">
    <citation type="submission" date="2024-02" db="EMBL/GenBank/DDBJ databases">
        <title>Complete genome sequence of Pelagibacterium nitratireducens ZH15.</title>
        <authorList>
            <person name="Zhao L.H."/>
        </authorList>
    </citation>
    <scope>NUCLEOTIDE SEQUENCE [LARGE SCALE GENOMIC DNA]</scope>
    <source>
        <strain evidence="19 20">ZH15</strain>
    </source>
</reference>
<proteinExistence type="predicted"/>
<dbReference type="InterPro" id="IPR013655">
    <property type="entry name" value="PAS_fold_3"/>
</dbReference>
<comment type="catalytic activity">
    <reaction evidence="1">
        <text>ATP + protein L-histidine = ADP + protein N-phospho-L-histidine.</text>
        <dbReference type="EC" id="2.7.13.3"/>
    </reaction>
</comment>
<keyword evidence="14" id="KW-0157">Chromophore</keyword>
<evidence type="ECO:0000256" key="13">
    <source>
        <dbReference type="ARBA" id="ARBA00022840"/>
    </source>
</evidence>
<dbReference type="EMBL" id="CP146275">
    <property type="protein sequence ID" value="WWT34430.1"/>
    <property type="molecule type" value="Genomic_DNA"/>
</dbReference>
<keyword evidence="8" id="KW-0288">FMN</keyword>
<dbReference type="Pfam" id="PF08447">
    <property type="entry name" value="PAS_3"/>
    <property type="match status" value="1"/>
</dbReference>
<evidence type="ECO:0000256" key="9">
    <source>
        <dbReference type="ARBA" id="ARBA00022679"/>
    </source>
</evidence>
<keyword evidence="12" id="KW-0418">Kinase</keyword>